<proteinExistence type="predicted"/>
<dbReference type="Proteomes" id="UP000734854">
    <property type="component" value="Unassembled WGS sequence"/>
</dbReference>
<reference evidence="2 3" key="1">
    <citation type="submission" date="2020-08" db="EMBL/GenBank/DDBJ databases">
        <title>Plant Genome Project.</title>
        <authorList>
            <person name="Zhang R.-G."/>
        </authorList>
    </citation>
    <scope>NUCLEOTIDE SEQUENCE [LARGE SCALE GENOMIC DNA]</scope>
    <source>
        <tissue evidence="2">Rhizome</tissue>
    </source>
</reference>
<feature type="region of interest" description="Disordered" evidence="1">
    <location>
        <begin position="45"/>
        <end position="90"/>
    </location>
</feature>
<evidence type="ECO:0000313" key="2">
    <source>
        <dbReference type="EMBL" id="KAG6469283.1"/>
    </source>
</evidence>
<organism evidence="2 3">
    <name type="scientific">Zingiber officinale</name>
    <name type="common">Ginger</name>
    <name type="synonym">Amomum zingiber</name>
    <dbReference type="NCBI Taxonomy" id="94328"/>
    <lineage>
        <taxon>Eukaryota</taxon>
        <taxon>Viridiplantae</taxon>
        <taxon>Streptophyta</taxon>
        <taxon>Embryophyta</taxon>
        <taxon>Tracheophyta</taxon>
        <taxon>Spermatophyta</taxon>
        <taxon>Magnoliopsida</taxon>
        <taxon>Liliopsida</taxon>
        <taxon>Zingiberales</taxon>
        <taxon>Zingiberaceae</taxon>
        <taxon>Zingiber</taxon>
    </lineage>
</organism>
<dbReference type="InterPro" id="IPR022251">
    <property type="entry name" value="DUF3774_wound-induced"/>
</dbReference>
<sequence length="267" mass="29714">MASVKKASVLVAASVGAVEALKDQAGLCRWNYALRSVQQHAKSSMRSLSQSARMSSAVSDGRCSERAKQSEESLSGGPGEEGDDAAAGGYQARPPCHGRLLGLRRAGRCHRKAAAQQLDESLYWSEIVIESVLDMSRVALFKNKKLLKLAEVNDCQIHQNPQHKTTLVLTDPRQEIVAAGIRTSKPNQQFIKIHLSKLKSPNLCSRSVEEQTLHLELEHSMEEVGIVRVKRWQHRQGTVKTTRNRSRAEEFGRLIGERKRRGRGSSW</sequence>
<feature type="compositionally biased region" description="Basic and acidic residues" evidence="1">
    <location>
        <begin position="62"/>
        <end position="71"/>
    </location>
</feature>
<comment type="caution">
    <text evidence="2">The sequence shown here is derived from an EMBL/GenBank/DDBJ whole genome shotgun (WGS) entry which is preliminary data.</text>
</comment>
<name>A0A8J5BZF7_ZINOF</name>
<dbReference type="AlphaFoldDB" id="A0A8J5BZF7"/>
<dbReference type="PANTHER" id="PTHR33090">
    <property type="entry name" value="DUF3774 DOMAIN PROTEIN-RELATED"/>
    <property type="match status" value="1"/>
</dbReference>
<evidence type="ECO:0000256" key="1">
    <source>
        <dbReference type="SAM" id="MobiDB-lite"/>
    </source>
</evidence>
<dbReference type="Pfam" id="PF12609">
    <property type="entry name" value="DUF3774"/>
    <property type="match status" value="1"/>
</dbReference>
<dbReference type="EMBL" id="JACMSC010000022">
    <property type="protein sequence ID" value="KAG6469283.1"/>
    <property type="molecule type" value="Genomic_DNA"/>
</dbReference>
<keyword evidence="3" id="KW-1185">Reference proteome</keyword>
<feature type="compositionally biased region" description="Polar residues" evidence="1">
    <location>
        <begin position="45"/>
        <end position="58"/>
    </location>
</feature>
<accession>A0A8J5BZF7</accession>
<evidence type="ECO:0000313" key="3">
    <source>
        <dbReference type="Proteomes" id="UP000734854"/>
    </source>
</evidence>
<protein>
    <submittedName>
        <fullName evidence="2">Uncharacterized protein</fullName>
    </submittedName>
</protein>
<gene>
    <name evidence="2" type="ORF">ZIOFF_073990</name>
</gene>